<evidence type="ECO:0000256" key="4">
    <source>
        <dbReference type="ARBA" id="ARBA00023040"/>
    </source>
</evidence>
<proteinExistence type="inferred from homology"/>
<dbReference type="AlphaFoldDB" id="A0A3M6UFT5"/>
<evidence type="ECO:0000256" key="8">
    <source>
        <dbReference type="RuleBase" id="RU000688"/>
    </source>
</evidence>
<dbReference type="Pfam" id="PF00001">
    <property type="entry name" value="7tm_1"/>
    <property type="match status" value="1"/>
</dbReference>
<keyword evidence="6 8" id="KW-0675">Receptor</keyword>
<keyword evidence="3 10" id="KW-1133">Transmembrane helix</keyword>
<evidence type="ECO:0000313" key="12">
    <source>
        <dbReference type="EMBL" id="RMX52547.1"/>
    </source>
</evidence>
<dbReference type="GO" id="GO:0005886">
    <property type="term" value="C:plasma membrane"/>
    <property type="evidence" value="ECO:0007669"/>
    <property type="project" value="TreeGrafter"/>
</dbReference>
<feature type="transmembrane region" description="Helical" evidence="10">
    <location>
        <begin position="112"/>
        <end position="136"/>
    </location>
</feature>
<dbReference type="InterPro" id="IPR017452">
    <property type="entry name" value="GPCR_Rhodpsn_7TM"/>
</dbReference>
<feature type="transmembrane region" description="Helical" evidence="10">
    <location>
        <begin position="208"/>
        <end position="229"/>
    </location>
</feature>
<dbReference type="PANTHER" id="PTHR45695:SF9">
    <property type="entry name" value="LEUCOKININ RECEPTOR"/>
    <property type="match status" value="1"/>
</dbReference>
<keyword evidence="13" id="KW-1185">Reference proteome</keyword>
<dbReference type="InterPro" id="IPR000276">
    <property type="entry name" value="GPCR_Rhodpsn"/>
</dbReference>
<dbReference type="PRINTS" id="PR00237">
    <property type="entry name" value="GPCRRHODOPSN"/>
</dbReference>
<feature type="region of interest" description="Disordered" evidence="9">
    <location>
        <begin position="369"/>
        <end position="425"/>
    </location>
</feature>
<keyword evidence="4 8" id="KW-0297">G-protein coupled receptor</keyword>
<feature type="compositionally biased region" description="Low complexity" evidence="9">
    <location>
        <begin position="369"/>
        <end position="383"/>
    </location>
</feature>
<gene>
    <name evidence="12" type="ORF">pdam_00020795</name>
</gene>
<feature type="transmembrane region" description="Helical" evidence="10">
    <location>
        <begin position="38"/>
        <end position="58"/>
    </location>
</feature>
<dbReference type="Gene3D" id="1.20.1070.10">
    <property type="entry name" value="Rhodopsin 7-helix transmembrane proteins"/>
    <property type="match status" value="1"/>
</dbReference>
<dbReference type="PANTHER" id="PTHR45695">
    <property type="entry name" value="LEUCOKININ RECEPTOR-RELATED"/>
    <property type="match status" value="1"/>
</dbReference>
<evidence type="ECO:0000256" key="1">
    <source>
        <dbReference type="ARBA" id="ARBA00004141"/>
    </source>
</evidence>
<dbReference type="PROSITE" id="PS00237">
    <property type="entry name" value="G_PROTEIN_RECEP_F1_1"/>
    <property type="match status" value="1"/>
</dbReference>
<dbReference type="Proteomes" id="UP000275408">
    <property type="component" value="Unassembled WGS sequence"/>
</dbReference>
<keyword evidence="7 8" id="KW-0807">Transducer</keyword>
<dbReference type="OrthoDB" id="5957382at2759"/>
<dbReference type="GO" id="GO:0004930">
    <property type="term" value="F:G protein-coupled receptor activity"/>
    <property type="evidence" value="ECO:0007669"/>
    <property type="project" value="UniProtKB-KW"/>
</dbReference>
<dbReference type="SUPFAM" id="SSF81321">
    <property type="entry name" value="Family A G protein-coupled receptor-like"/>
    <property type="match status" value="1"/>
</dbReference>
<dbReference type="SMART" id="SM01381">
    <property type="entry name" value="7TM_GPCR_Srsx"/>
    <property type="match status" value="1"/>
</dbReference>
<dbReference type="CDD" id="cd00637">
    <property type="entry name" value="7tm_classA_rhodopsin-like"/>
    <property type="match status" value="1"/>
</dbReference>
<comment type="caution">
    <text evidence="12">The sequence shown here is derived from an EMBL/GenBank/DDBJ whole genome shotgun (WGS) entry which is preliminary data.</text>
</comment>
<dbReference type="STRING" id="46731.A0A3M6UFT5"/>
<evidence type="ECO:0000256" key="7">
    <source>
        <dbReference type="ARBA" id="ARBA00023224"/>
    </source>
</evidence>
<accession>A0A3M6UFT5</accession>
<feature type="transmembrane region" description="Helical" evidence="10">
    <location>
        <begin position="70"/>
        <end position="92"/>
    </location>
</feature>
<feature type="transmembrane region" description="Helical" evidence="10">
    <location>
        <begin position="148"/>
        <end position="168"/>
    </location>
</feature>
<keyword evidence="2 8" id="KW-0812">Transmembrane</keyword>
<reference evidence="12 13" key="1">
    <citation type="journal article" date="2018" name="Sci. Rep.">
        <title>Comparative analysis of the Pocillopora damicornis genome highlights role of immune system in coral evolution.</title>
        <authorList>
            <person name="Cunning R."/>
            <person name="Bay R.A."/>
            <person name="Gillette P."/>
            <person name="Baker A.C."/>
            <person name="Traylor-Knowles N."/>
        </authorList>
    </citation>
    <scope>NUCLEOTIDE SEQUENCE [LARGE SCALE GENOMIC DNA]</scope>
    <source>
        <strain evidence="12">RSMAS</strain>
        <tissue evidence="12">Whole animal</tissue>
    </source>
</reference>
<comment type="subcellular location">
    <subcellularLocation>
        <location evidence="1">Membrane</location>
        <topology evidence="1">Multi-pass membrane protein</topology>
    </subcellularLocation>
</comment>
<dbReference type="PROSITE" id="PS50262">
    <property type="entry name" value="G_PROTEIN_RECEP_F1_2"/>
    <property type="match status" value="1"/>
</dbReference>
<feature type="transmembrane region" description="Helical" evidence="10">
    <location>
        <begin position="280"/>
        <end position="308"/>
    </location>
</feature>
<protein>
    <recommendedName>
        <fullName evidence="11">G-protein coupled receptors family 1 profile domain-containing protein</fullName>
    </recommendedName>
</protein>
<evidence type="ECO:0000313" key="13">
    <source>
        <dbReference type="Proteomes" id="UP000275408"/>
    </source>
</evidence>
<keyword evidence="5 10" id="KW-0472">Membrane</keyword>
<dbReference type="OMA" id="VYCEEIF"/>
<evidence type="ECO:0000256" key="6">
    <source>
        <dbReference type="ARBA" id="ARBA00023170"/>
    </source>
</evidence>
<evidence type="ECO:0000256" key="9">
    <source>
        <dbReference type="SAM" id="MobiDB-lite"/>
    </source>
</evidence>
<feature type="transmembrane region" description="Helical" evidence="10">
    <location>
        <begin position="320"/>
        <end position="342"/>
    </location>
</feature>
<evidence type="ECO:0000256" key="2">
    <source>
        <dbReference type="ARBA" id="ARBA00022692"/>
    </source>
</evidence>
<dbReference type="EMBL" id="RCHS01001614">
    <property type="protein sequence ID" value="RMX52547.1"/>
    <property type="molecule type" value="Genomic_DNA"/>
</dbReference>
<name>A0A3M6UFT5_POCDA</name>
<organism evidence="12 13">
    <name type="scientific">Pocillopora damicornis</name>
    <name type="common">Cauliflower coral</name>
    <name type="synonym">Millepora damicornis</name>
    <dbReference type="NCBI Taxonomy" id="46731"/>
    <lineage>
        <taxon>Eukaryota</taxon>
        <taxon>Metazoa</taxon>
        <taxon>Cnidaria</taxon>
        <taxon>Anthozoa</taxon>
        <taxon>Hexacorallia</taxon>
        <taxon>Scleractinia</taxon>
        <taxon>Astrocoeniina</taxon>
        <taxon>Pocilloporidae</taxon>
        <taxon>Pocillopora</taxon>
    </lineage>
</organism>
<evidence type="ECO:0000256" key="5">
    <source>
        <dbReference type="ARBA" id="ARBA00023136"/>
    </source>
</evidence>
<sequence>MNISQINSTLEVNSSQNNIATPFYNFVPEPQSSRTIRYVIYCIVFIFAIVGNATVCIIPFRHRRMRTCTYFLITNLAVSDIGTMLCLPYILVMEWQNEWSMGSVMCKLVNPSLTMFYLVTTNTLVAIAVHRFVVVVFPFKSKPGKSRVALIILLIWLIAFLCVLPSFGARQLVFNGVKDNGKTSYTCDEIFPGKTREDHEFFRNMYTIFQYVINIFLPIVIIVILYIVIAYKLRQMSSALGFRKDRRDSQGSTSYHSVVSRKKSIDDFSLRKRNELERKFLRMLAVVVIVFVLCYVPYTTFYLVVSYYPMAMTWKYLGILYHYIYLLMWFPNALNPICYGALDDRYASIVRSLCCIRNRAQRFASRLASNGVNSSGGRSNRPGHLFSRSNQTLPPIKEKSRTQTSNRTIEEHKNGNGKNWKTCCS</sequence>
<feature type="domain" description="G-protein coupled receptors family 1 profile" evidence="11">
    <location>
        <begin position="51"/>
        <end position="339"/>
    </location>
</feature>
<evidence type="ECO:0000259" key="11">
    <source>
        <dbReference type="PROSITE" id="PS50262"/>
    </source>
</evidence>
<evidence type="ECO:0000256" key="10">
    <source>
        <dbReference type="SAM" id="Phobius"/>
    </source>
</evidence>
<evidence type="ECO:0000256" key="3">
    <source>
        <dbReference type="ARBA" id="ARBA00022989"/>
    </source>
</evidence>
<comment type="similarity">
    <text evidence="8">Belongs to the G-protein coupled receptor 1 family.</text>
</comment>